<evidence type="ECO:0000256" key="6">
    <source>
        <dbReference type="ARBA" id="ARBA00022729"/>
    </source>
</evidence>
<keyword evidence="10 12" id="KW-0472">Membrane</keyword>
<name>A0A7W6C2S4_9SPHN</name>
<keyword evidence="6 16" id="KW-0732">Signal</keyword>
<evidence type="ECO:0000256" key="9">
    <source>
        <dbReference type="ARBA" id="ARBA00023077"/>
    </source>
</evidence>
<comment type="similarity">
    <text evidence="12 14">Belongs to the TonB-dependent receptor family.</text>
</comment>
<evidence type="ECO:0000256" key="14">
    <source>
        <dbReference type="RuleBase" id="RU003357"/>
    </source>
</evidence>
<feature type="domain" description="Secretin/TonB short N-terminal" evidence="17">
    <location>
        <begin position="49"/>
        <end position="100"/>
    </location>
</feature>
<dbReference type="Pfam" id="PF07715">
    <property type="entry name" value="Plug"/>
    <property type="match status" value="1"/>
</dbReference>
<proteinExistence type="inferred from homology"/>
<evidence type="ECO:0000256" key="1">
    <source>
        <dbReference type="ARBA" id="ARBA00004571"/>
    </source>
</evidence>
<dbReference type="RefSeq" id="WP_183618366.1">
    <property type="nucleotide sequence ID" value="NZ_JACIDY010000009.1"/>
</dbReference>
<evidence type="ECO:0000256" key="12">
    <source>
        <dbReference type="PROSITE-ProRule" id="PRU01360"/>
    </source>
</evidence>
<dbReference type="GO" id="GO:0006826">
    <property type="term" value="P:iron ion transport"/>
    <property type="evidence" value="ECO:0007669"/>
    <property type="project" value="UniProtKB-KW"/>
</dbReference>
<keyword evidence="5 12" id="KW-0812">Transmembrane</keyword>
<evidence type="ECO:0000256" key="4">
    <source>
        <dbReference type="ARBA" id="ARBA00022496"/>
    </source>
</evidence>
<keyword evidence="19" id="KW-1185">Reference proteome</keyword>
<feature type="chain" id="PRO_5030846873" evidence="16">
    <location>
        <begin position="27"/>
        <end position="807"/>
    </location>
</feature>
<organism evidence="18 19">
    <name type="scientific">Novosphingobium fluoreni</name>
    <dbReference type="NCBI Taxonomy" id="1391222"/>
    <lineage>
        <taxon>Bacteria</taxon>
        <taxon>Pseudomonadati</taxon>
        <taxon>Pseudomonadota</taxon>
        <taxon>Alphaproteobacteria</taxon>
        <taxon>Sphingomonadales</taxon>
        <taxon>Sphingomonadaceae</taxon>
        <taxon>Novosphingobium</taxon>
    </lineage>
</organism>
<keyword evidence="9 14" id="KW-0798">TonB box</keyword>
<feature type="compositionally biased region" description="Pro residues" evidence="15">
    <location>
        <begin position="115"/>
        <end position="125"/>
    </location>
</feature>
<evidence type="ECO:0000313" key="19">
    <source>
        <dbReference type="Proteomes" id="UP000561459"/>
    </source>
</evidence>
<evidence type="ECO:0000256" key="3">
    <source>
        <dbReference type="ARBA" id="ARBA00022452"/>
    </source>
</evidence>
<comment type="subcellular location">
    <subcellularLocation>
        <location evidence="1 12">Cell outer membrane</location>
        <topology evidence="1 12">Multi-pass membrane protein</topology>
    </subcellularLocation>
</comment>
<dbReference type="CDD" id="cd01347">
    <property type="entry name" value="ligand_gated_channel"/>
    <property type="match status" value="1"/>
</dbReference>
<dbReference type="SUPFAM" id="SSF56935">
    <property type="entry name" value="Porins"/>
    <property type="match status" value="1"/>
</dbReference>
<dbReference type="Proteomes" id="UP000561459">
    <property type="component" value="Unassembled WGS sequence"/>
</dbReference>
<dbReference type="InterPro" id="IPR011662">
    <property type="entry name" value="Secretin/TonB_short_N"/>
</dbReference>
<evidence type="ECO:0000256" key="16">
    <source>
        <dbReference type="SAM" id="SignalP"/>
    </source>
</evidence>
<dbReference type="InterPro" id="IPR012910">
    <property type="entry name" value="Plug_dom"/>
</dbReference>
<dbReference type="EMBL" id="JACIDY010000009">
    <property type="protein sequence ID" value="MBB3941482.1"/>
    <property type="molecule type" value="Genomic_DNA"/>
</dbReference>
<dbReference type="InterPro" id="IPR036942">
    <property type="entry name" value="Beta-barrel_TonB_sf"/>
</dbReference>
<feature type="region of interest" description="Disordered" evidence="15">
    <location>
        <begin position="101"/>
        <end position="128"/>
    </location>
</feature>
<dbReference type="Gene3D" id="3.55.50.30">
    <property type="match status" value="1"/>
</dbReference>
<keyword evidence="7" id="KW-0408">Iron</keyword>
<evidence type="ECO:0000256" key="11">
    <source>
        <dbReference type="ARBA" id="ARBA00023237"/>
    </source>
</evidence>
<dbReference type="PANTHER" id="PTHR32552:SF81">
    <property type="entry name" value="TONB-DEPENDENT OUTER MEMBRANE RECEPTOR"/>
    <property type="match status" value="1"/>
</dbReference>
<protein>
    <submittedName>
        <fullName evidence="18">Iron complex outermembrane receptor protein</fullName>
    </submittedName>
</protein>
<dbReference type="InterPro" id="IPR000531">
    <property type="entry name" value="Beta-barrel_TonB"/>
</dbReference>
<evidence type="ECO:0000256" key="2">
    <source>
        <dbReference type="ARBA" id="ARBA00022448"/>
    </source>
</evidence>
<dbReference type="Pfam" id="PF00593">
    <property type="entry name" value="TonB_dep_Rec_b-barrel"/>
    <property type="match status" value="1"/>
</dbReference>
<keyword evidence="2 12" id="KW-0813">Transport</keyword>
<keyword evidence="18" id="KW-0675">Receptor</keyword>
<dbReference type="PANTHER" id="PTHR32552">
    <property type="entry name" value="FERRICHROME IRON RECEPTOR-RELATED"/>
    <property type="match status" value="1"/>
</dbReference>
<dbReference type="InterPro" id="IPR039426">
    <property type="entry name" value="TonB-dep_rcpt-like"/>
</dbReference>
<evidence type="ECO:0000256" key="15">
    <source>
        <dbReference type="SAM" id="MobiDB-lite"/>
    </source>
</evidence>
<evidence type="ECO:0000259" key="17">
    <source>
        <dbReference type="SMART" id="SM00965"/>
    </source>
</evidence>
<evidence type="ECO:0000256" key="5">
    <source>
        <dbReference type="ARBA" id="ARBA00022692"/>
    </source>
</evidence>
<feature type="signal peptide" evidence="16">
    <location>
        <begin position="1"/>
        <end position="26"/>
    </location>
</feature>
<dbReference type="Gene3D" id="2.40.170.20">
    <property type="entry name" value="TonB-dependent receptor, beta-barrel domain"/>
    <property type="match status" value="1"/>
</dbReference>
<reference evidence="18 19" key="1">
    <citation type="submission" date="2020-08" db="EMBL/GenBank/DDBJ databases">
        <title>Genomic Encyclopedia of Type Strains, Phase IV (KMG-IV): sequencing the most valuable type-strain genomes for metagenomic binning, comparative biology and taxonomic classification.</title>
        <authorList>
            <person name="Goeker M."/>
        </authorList>
    </citation>
    <scope>NUCLEOTIDE SEQUENCE [LARGE SCALE GENOMIC DNA]</scope>
    <source>
        <strain evidence="18 19">DSM 27568</strain>
    </source>
</reference>
<keyword evidence="3 12" id="KW-1134">Transmembrane beta strand</keyword>
<accession>A0A7W6C2S4</accession>
<gene>
    <name evidence="18" type="ORF">GGR39_003159</name>
</gene>
<dbReference type="GO" id="GO:0009279">
    <property type="term" value="C:cell outer membrane"/>
    <property type="evidence" value="ECO:0007669"/>
    <property type="project" value="UniProtKB-SubCell"/>
</dbReference>
<dbReference type="SMART" id="SM00965">
    <property type="entry name" value="STN"/>
    <property type="match status" value="1"/>
</dbReference>
<evidence type="ECO:0000313" key="18">
    <source>
        <dbReference type="EMBL" id="MBB3941482.1"/>
    </source>
</evidence>
<evidence type="ECO:0000256" key="8">
    <source>
        <dbReference type="ARBA" id="ARBA00023065"/>
    </source>
</evidence>
<keyword evidence="11 12" id="KW-0998">Cell outer membrane</keyword>
<dbReference type="PROSITE" id="PS52016">
    <property type="entry name" value="TONB_DEPENDENT_REC_3"/>
    <property type="match status" value="1"/>
</dbReference>
<dbReference type="InterPro" id="IPR010917">
    <property type="entry name" value="TonB_rcpt_CS"/>
</dbReference>
<keyword evidence="8" id="KW-0406">Ion transport</keyword>
<feature type="short sequence motif" description="TonB C-terminal box" evidence="13">
    <location>
        <begin position="790"/>
        <end position="807"/>
    </location>
</feature>
<evidence type="ECO:0000256" key="13">
    <source>
        <dbReference type="PROSITE-ProRule" id="PRU10144"/>
    </source>
</evidence>
<dbReference type="PROSITE" id="PS01156">
    <property type="entry name" value="TONB_DEPENDENT_REC_2"/>
    <property type="match status" value="1"/>
</dbReference>
<comment type="caution">
    <text evidence="18">The sequence shown here is derived from an EMBL/GenBank/DDBJ whole genome shotgun (WGS) entry which is preliminary data.</text>
</comment>
<sequence>MGPTNNAAWRLALLLSTSAISSPALAEQFNIDAGEAQATIPKFAEQAGVQILAPANTLRGVRTNEVHGTMSPQVAAQRLIAGSGLRLLSQEGRTILIGKAQPARRQPPARMTQPTPSPQAPPAPAPSAVTGAGVVDDIVVTADRRERRLQDVPIAVTALSGESLVAQGVTQTIQLPQVVPGLVLARNTTILQPSIRGVGSRASTAGDESNVAIYIDGIYQPTSYTGVFDLLQVDRVEVLRGPQGTLFGRNATGGLINVITANPKFDFSGNAQVRAGRFGERSIQGYVTGPISQKIAFDVGAYYYRDHGYVRDLNDGGRTGRRRSFATRGKLLFEPTDTSRSVLSLSYMNGNDQSALAVQPVDNQTIGRSQGATNLPAKPWQSSLSLNPIGRIRQFSAAWLNHVELGGVDLDLATAYQADRLRSLTDSDASNAPVQFTDTHQRSRTLSQEIRLSSNGGGPFTWIAGGYGFLNKAYYYPIQTVRGTRPINIQDARNITKSLAAFAEGTYAVTDALSLTVGGRYSYEHRRFTATNTNTVNTVSIDPRTSFKQFTPRAIVKYDIAPRANIYASYSRGFKSGVFNTGGRSPLPVEPEKITAYEGGIKADPLSWLRTNLSVFFYDYKDIQLSQRDPNGVSILQNAGVARMKGGELEVTAQATRDLSLRAAASYLDAKFRKFDNAVVTVPLPNGGNNQIAIDAAGKDSIRAPKFTLNVSGTYQRDLGPGTLGLTASVFYSDKFFWDYLNRLKQPHYAIANGEISWTTPGQLRIGIYGTNLTNKAVQSNVVTSTLGDYASYQRPRSYGVSVAQEF</sequence>
<dbReference type="AlphaFoldDB" id="A0A7W6C2S4"/>
<evidence type="ECO:0000256" key="7">
    <source>
        <dbReference type="ARBA" id="ARBA00023004"/>
    </source>
</evidence>
<evidence type="ECO:0000256" key="10">
    <source>
        <dbReference type="ARBA" id="ARBA00023136"/>
    </source>
</evidence>
<keyword evidence="4" id="KW-0410">Iron transport</keyword>